<feature type="region of interest" description="Disordered" evidence="1">
    <location>
        <begin position="74"/>
        <end position="124"/>
    </location>
</feature>
<dbReference type="RefSeq" id="WP_006262716.1">
    <property type="nucleotide sequence ID" value="NZ_JH590837.1"/>
</dbReference>
<feature type="compositionally biased region" description="Basic and acidic residues" evidence="1">
    <location>
        <begin position="97"/>
        <end position="107"/>
    </location>
</feature>
<evidence type="ECO:0000313" key="3">
    <source>
        <dbReference type="Proteomes" id="UP000004834"/>
    </source>
</evidence>
<dbReference type="Proteomes" id="UP000004834">
    <property type="component" value="Unassembled WGS sequence"/>
</dbReference>
<dbReference type="AlphaFoldDB" id="A0AAV3F6A6"/>
<feature type="compositionally biased region" description="Basic and acidic residues" evidence="1">
    <location>
        <begin position="115"/>
        <end position="124"/>
    </location>
</feature>
<dbReference type="EMBL" id="AGEE01000005">
    <property type="protein sequence ID" value="EHO14632.1"/>
    <property type="molecule type" value="Genomic_DNA"/>
</dbReference>
<sequence>MSSISVRNSFEPVGAASSVPVDEYGIRRVKLATGQATSIGGAFDLLGIKEAFTSLFTNNDSPYDFKPMGAAFGGSRGKSHGKGEKGWAAKASGTNNEFKKYKPDPKNPGKTLFKPNKDSEWKPKKAPEGFWEWWNKKRGK</sequence>
<evidence type="ECO:0000313" key="2">
    <source>
        <dbReference type="EMBL" id="EHO14632.1"/>
    </source>
</evidence>
<protein>
    <submittedName>
        <fullName evidence="2">Uncharacterized protein</fullName>
    </submittedName>
</protein>
<proteinExistence type="predicted"/>
<organism evidence="2 3">
    <name type="scientific">Myroides odoratimimus CIP 101113</name>
    <dbReference type="NCBI Taxonomy" id="883154"/>
    <lineage>
        <taxon>Bacteria</taxon>
        <taxon>Pseudomonadati</taxon>
        <taxon>Bacteroidota</taxon>
        <taxon>Flavobacteriia</taxon>
        <taxon>Flavobacteriales</taxon>
        <taxon>Flavobacteriaceae</taxon>
        <taxon>Myroides</taxon>
    </lineage>
</organism>
<evidence type="ECO:0000256" key="1">
    <source>
        <dbReference type="SAM" id="MobiDB-lite"/>
    </source>
</evidence>
<name>A0AAV3F6A6_9FLAO</name>
<accession>A0AAV3F6A6</accession>
<reference evidence="2 3" key="1">
    <citation type="submission" date="2011-11" db="EMBL/GenBank/DDBJ databases">
        <title>The Genome Sequence of Myroides odoratimimus CIP 101113.</title>
        <authorList>
            <person name="Earl A."/>
            <person name="Ward D."/>
            <person name="Feldgarden M."/>
            <person name="Gevers D."/>
            <person name="Huys G."/>
            <person name="Young S.K."/>
            <person name="Zeng Q."/>
            <person name="Gargeya S."/>
            <person name="Fitzgerald M."/>
            <person name="Haas B."/>
            <person name="Abouelleil A."/>
            <person name="Alvarado L."/>
            <person name="Arachchi H.M."/>
            <person name="Berlin A."/>
            <person name="Brown A."/>
            <person name="Chapman S.B."/>
            <person name="Chen Z."/>
            <person name="Dunbar C."/>
            <person name="Freedman E."/>
            <person name="Gearin G."/>
            <person name="Goldberg J."/>
            <person name="Griggs A."/>
            <person name="Gujja S."/>
            <person name="Heiman D."/>
            <person name="Howarth C."/>
            <person name="Larson L."/>
            <person name="Lui A."/>
            <person name="MacDonald P.J.P."/>
            <person name="Montmayeur A."/>
            <person name="Murphy C."/>
            <person name="Neiman D."/>
            <person name="Pearson M."/>
            <person name="Priest M."/>
            <person name="Roberts A."/>
            <person name="Saif S."/>
            <person name="Shea T."/>
            <person name="Shenoy N."/>
            <person name="Sisk P."/>
            <person name="Stolte C."/>
            <person name="Sykes S."/>
            <person name="Wortman J."/>
            <person name="Nusbaum C."/>
            <person name="Birren B."/>
        </authorList>
    </citation>
    <scope>NUCLEOTIDE SEQUENCE [LARGE SCALE GENOMIC DNA]</scope>
    <source>
        <strain evidence="2 3">CIP 101113</strain>
    </source>
</reference>
<comment type="caution">
    <text evidence="2">The sequence shown here is derived from an EMBL/GenBank/DDBJ whole genome shotgun (WGS) entry which is preliminary data.</text>
</comment>
<gene>
    <name evidence="2" type="ORF">HMPREF9715_00517</name>
</gene>